<dbReference type="AlphaFoldDB" id="A0A9P4K4R7"/>
<protein>
    <submittedName>
        <fullName evidence="2">Uncharacterized protein</fullName>
    </submittedName>
</protein>
<evidence type="ECO:0000313" key="2">
    <source>
        <dbReference type="EMBL" id="KAF2259459.1"/>
    </source>
</evidence>
<accession>A0A9P4K4R7</accession>
<sequence length="125" mass="14124">MACLAFRRSVAYNCPCVCVFFPSLIHHHTIFLCEQWAAVISGRACFCLSNFFFFPFFFFFSLSLFFFFLFLSSRYPAFPFVVPAGSSLSTYSSLHVCVCLCVGYLSCLSVATLACFLLSDRWLAG</sequence>
<evidence type="ECO:0000256" key="1">
    <source>
        <dbReference type="SAM" id="Phobius"/>
    </source>
</evidence>
<organism evidence="2 3">
    <name type="scientific">Lojkania enalia</name>
    <dbReference type="NCBI Taxonomy" id="147567"/>
    <lineage>
        <taxon>Eukaryota</taxon>
        <taxon>Fungi</taxon>
        <taxon>Dikarya</taxon>
        <taxon>Ascomycota</taxon>
        <taxon>Pezizomycotina</taxon>
        <taxon>Dothideomycetes</taxon>
        <taxon>Pleosporomycetidae</taxon>
        <taxon>Pleosporales</taxon>
        <taxon>Pleosporales incertae sedis</taxon>
        <taxon>Lojkania</taxon>
    </lineage>
</organism>
<dbReference type="EMBL" id="ML986708">
    <property type="protein sequence ID" value="KAF2259459.1"/>
    <property type="molecule type" value="Genomic_DNA"/>
</dbReference>
<evidence type="ECO:0000313" key="3">
    <source>
        <dbReference type="Proteomes" id="UP000800093"/>
    </source>
</evidence>
<keyword evidence="1" id="KW-0812">Transmembrane</keyword>
<keyword evidence="3" id="KW-1185">Reference proteome</keyword>
<dbReference type="Proteomes" id="UP000800093">
    <property type="component" value="Unassembled WGS sequence"/>
</dbReference>
<keyword evidence="1" id="KW-0472">Membrane</keyword>
<name>A0A9P4K4R7_9PLEO</name>
<keyword evidence="1" id="KW-1133">Transmembrane helix</keyword>
<gene>
    <name evidence="2" type="ORF">CC78DRAFT_68523</name>
</gene>
<feature type="transmembrane region" description="Helical" evidence="1">
    <location>
        <begin position="51"/>
        <end position="71"/>
    </location>
</feature>
<feature type="transmembrane region" description="Helical" evidence="1">
    <location>
        <begin position="91"/>
        <end position="118"/>
    </location>
</feature>
<reference evidence="3" key="1">
    <citation type="journal article" date="2020" name="Stud. Mycol.">
        <title>101 Dothideomycetes genomes: A test case for predicting lifestyles and emergence of pathogens.</title>
        <authorList>
            <person name="Haridas S."/>
            <person name="Albert R."/>
            <person name="Binder M."/>
            <person name="Bloem J."/>
            <person name="LaButti K."/>
            <person name="Salamov A."/>
            <person name="Andreopoulos B."/>
            <person name="Baker S."/>
            <person name="Barry K."/>
            <person name="Bills G."/>
            <person name="Bluhm B."/>
            <person name="Cannon C."/>
            <person name="Castanera R."/>
            <person name="Culley D."/>
            <person name="Daum C."/>
            <person name="Ezra D."/>
            <person name="Gonzalez J."/>
            <person name="Henrissat B."/>
            <person name="Kuo A."/>
            <person name="Liang C."/>
            <person name="Lipzen A."/>
            <person name="Lutzoni F."/>
            <person name="Magnuson J."/>
            <person name="Mondo S."/>
            <person name="Nolan M."/>
            <person name="Ohm R."/>
            <person name="Pangilinan J."/>
            <person name="Park H.-J."/>
            <person name="Ramirez L."/>
            <person name="Alfaro M."/>
            <person name="Sun H."/>
            <person name="Tritt A."/>
            <person name="Yoshinaga Y."/>
            <person name="Zwiers L.-H."/>
            <person name="Turgeon B."/>
            <person name="Goodwin S."/>
            <person name="Spatafora J."/>
            <person name="Crous P."/>
            <person name="Grigoriev I."/>
        </authorList>
    </citation>
    <scope>NUCLEOTIDE SEQUENCE [LARGE SCALE GENOMIC DNA]</scope>
    <source>
        <strain evidence="3">CBS 304.66</strain>
    </source>
</reference>
<comment type="caution">
    <text evidence="2">The sequence shown here is derived from an EMBL/GenBank/DDBJ whole genome shotgun (WGS) entry which is preliminary data.</text>
</comment>
<proteinExistence type="predicted"/>